<evidence type="ECO:0000256" key="2">
    <source>
        <dbReference type="ARBA" id="ARBA00023002"/>
    </source>
</evidence>
<dbReference type="Gene3D" id="3.40.50.720">
    <property type="entry name" value="NAD(P)-binding Rossmann-like Domain"/>
    <property type="match status" value="1"/>
</dbReference>
<keyword evidence="4" id="KW-1185">Reference proteome</keyword>
<protein>
    <submittedName>
        <fullName evidence="3">SDR family NAD(P)-dependent oxidoreductase</fullName>
    </submittedName>
</protein>
<keyword evidence="2" id="KW-0560">Oxidoreductase</keyword>
<dbReference type="SUPFAM" id="SSF51735">
    <property type="entry name" value="NAD(P)-binding Rossmann-fold domains"/>
    <property type="match status" value="1"/>
</dbReference>
<dbReference type="PRINTS" id="PR00081">
    <property type="entry name" value="GDHRDH"/>
</dbReference>
<evidence type="ECO:0000313" key="3">
    <source>
        <dbReference type="EMBL" id="GAA4300907.1"/>
    </source>
</evidence>
<dbReference type="EMBL" id="BAABFN010000001">
    <property type="protein sequence ID" value="GAA4300907.1"/>
    <property type="molecule type" value="Genomic_DNA"/>
</dbReference>
<organism evidence="3 4">
    <name type="scientific">Compostibacter hankyongensis</name>
    <dbReference type="NCBI Taxonomy" id="1007089"/>
    <lineage>
        <taxon>Bacteria</taxon>
        <taxon>Pseudomonadati</taxon>
        <taxon>Bacteroidota</taxon>
        <taxon>Chitinophagia</taxon>
        <taxon>Chitinophagales</taxon>
        <taxon>Chitinophagaceae</taxon>
        <taxon>Compostibacter</taxon>
    </lineage>
</organism>
<dbReference type="InterPro" id="IPR036291">
    <property type="entry name" value="NAD(P)-bd_dom_sf"/>
</dbReference>
<dbReference type="Pfam" id="PF00106">
    <property type="entry name" value="adh_short"/>
    <property type="match status" value="1"/>
</dbReference>
<comment type="similarity">
    <text evidence="1">Belongs to the short-chain dehydrogenases/reductases (SDR) family.</text>
</comment>
<dbReference type="Proteomes" id="UP001501207">
    <property type="component" value="Unassembled WGS sequence"/>
</dbReference>
<sequence>MPTVIITGAAGGLGQETVSFFLGKGYHVIAIVRGQQDRLPAHERLEVESLDLRDEKAVADFVSRTTARTTVQAALLLAGGFAPGALENTGMEDIRRQIAINFETAYPLARLLFSHFLQQDYGRLILVGSRPALQPAAGKDLIAYTLSKSLLSELAALLNAEAGGKNVTASVIVPSTIDTPVNRKSMPDADFGKWVSPGQIAAAMHFICSESGAPLRGAVLKLYGES</sequence>
<dbReference type="PANTHER" id="PTHR44196">
    <property type="entry name" value="DEHYDROGENASE/REDUCTASE SDR FAMILY MEMBER 7B"/>
    <property type="match status" value="1"/>
</dbReference>
<dbReference type="PANTHER" id="PTHR44196:SF1">
    <property type="entry name" value="DEHYDROGENASE_REDUCTASE SDR FAMILY MEMBER 7B"/>
    <property type="match status" value="1"/>
</dbReference>
<comment type="caution">
    <text evidence="3">The sequence shown here is derived from an EMBL/GenBank/DDBJ whole genome shotgun (WGS) entry which is preliminary data.</text>
</comment>
<evidence type="ECO:0000313" key="4">
    <source>
        <dbReference type="Proteomes" id="UP001501207"/>
    </source>
</evidence>
<dbReference type="InterPro" id="IPR002347">
    <property type="entry name" value="SDR_fam"/>
</dbReference>
<name>A0ABP8FDB1_9BACT</name>
<reference evidence="4" key="1">
    <citation type="journal article" date="2019" name="Int. J. Syst. Evol. Microbiol.">
        <title>The Global Catalogue of Microorganisms (GCM) 10K type strain sequencing project: providing services to taxonomists for standard genome sequencing and annotation.</title>
        <authorList>
            <consortium name="The Broad Institute Genomics Platform"/>
            <consortium name="The Broad Institute Genome Sequencing Center for Infectious Disease"/>
            <person name="Wu L."/>
            <person name="Ma J."/>
        </authorList>
    </citation>
    <scope>NUCLEOTIDE SEQUENCE [LARGE SCALE GENOMIC DNA]</scope>
    <source>
        <strain evidence="4">JCM 17664</strain>
    </source>
</reference>
<proteinExistence type="inferred from homology"/>
<accession>A0ABP8FDB1</accession>
<evidence type="ECO:0000256" key="1">
    <source>
        <dbReference type="ARBA" id="ARBA00006484"/>
    </source>
</evidence>
<gene>
    <name evidence="3" type="ORF">GCM10023143_02290</name>
</gene>
<dbReference type="RefSeq" id="WP_344973974.1">
    <property type="nucleotide sequence ID" value="NZ_BAABFN010000001.1"/>
</dbReference>